<feature type="transmembrane region" description="Helical" evidence="1">
    <location>
        <begin position="90"/>
        <end position="112"/>
    </location>
</feature>
<proteinExistence type="predicted"/>
<dbReference type="OrthoDB" id="1707123at2"/>
<dbReference type="EMBL" id="QXQB01000006">
    <property type="protein sequence ID" value="RJX37398.1"/>
    <property type="molecule type" value="Genomic_DNA"/>
</dbReference>
<sequence length="233" mass="25979">MSMNRPVNPYPAESYSSAAPKPAEREWRVGSLSMGITLILIGTAFAVSIWQDTEAYKLLLWVAPVVFVLLGVELLIYLRTAGKSNTIVRYDWLSVFFVGLLGAGSLVLAMLMSSGIYGELQREVNMTTRTAYVESEKIAVPEGIKKMVLQSALYVTWEEAKVNELQLIGQIRYRSTEPITNQNELLHTNIAGSTLYVFVNSPDMKSGVLSSDWLNPNLILTIPEGVEVERRPY</sequence>
<gene>
    <name evidence="2" type="ORF">D3P09_23920</name>
</gene>
<dbReference type="RefSeq" id="WP_120113953.1">
    <property type="nucleotide sequence ID" value="NZ_QXQB01000006.1"/>
</dbReference>
<dbReference type="Proteomes" id="UP000267798">
    <property type="component" value="Unassembled WGS sequence"/>
</dbReference>
<evidence type="ECO:0000313" key="2">
    <source>
        <dbReference type="EMBL" id="RJX37398.1"/>
    </source>
</evidence>
<comment type="caution">
    <text evidence="2">The sequence shown here is derived from an EMBL/GenBank/DDBJ whole genome shotgun (WGS) entry which is preliminary data.</text>
</comment>
<feature type="transmembrane region" description="Helical" evidence="1">
    <location>
        <begin position="56"/>
        <end position="78"/>
    </location>
</feature>
<protein>
    <submittedName>
        <fullName evidence="2">Uncharacterized protein</fullName>
    </submittedName>
</protein>
<dbReference type="AlphaFoldDB" id="A0A3A6PF04"/>
<keyword evidence="1" id="KW-1133">Transmembrane helix</keyword>
<reference evidence="2 3" key="1">
    <citation type="submission" date="2018-09" db="EMBL/GenBank/DDBJ databases">
        <title>Paenibacillus aracenensis nov. sp. isolated from a cave in southern Spain.</title>
        <authorList>
            <person name="Jurado V."/>
            <person name="Gutierrez-Patricio S."/>
            <person name="Gonzalez-Pimentel J.L."/>
            <person name="Miller A.Z."/>
            <person name="Laiz L."/>
            <person name="Saiz-Jimenez C."/>
        </authorList>
    </citation>
    <scope>NUCLEOTIDE SEQUENCE [LARGE SCALE GENOMIC DNA]</scope>
    <source>
        <strain evidence="2 3">JCM 19203</strain>
    </source>
</reference>
<accession>A0A3A6PF04</accession>
<keyword evidence="1" id="KW-0472">Membrane</keyword>
<organism evidence="2 3">
    <name type="scientific">Paenibacillus pinisoli</name>
    <dbReference type="NCBI Taxonomy" id="1276110"/>
    <lineage>
        <taxon>Bacteria</taxon>
        <taxon>Bacillati</taxon>
        <taxon>Bacillota</taxon>
        <taxon>Bacilli</taxon>
        <taxon>Bacillales</taxon>
        <taxon>Paenibacillaceae</taxon>
        <taxon>Paenibacillus</taxon>
    </lineage>
</organism>
<keyword evidence="1" id="KW-0812">Transmembrane</keyword>
<evidence type="ECO:0000256" key="1">
    <source>
        <dbReference type="SAM" id="Phobius"/>
    </source>
</evidence>
<feature type="transmembrane region" description="Helical" evidence="1">
    <location>
        <begin position="29"/>
        <end position="50"/>
    </location>
</feature>
<name>A0A3A6PF04_9BACL</name>
<keyword evidence="3" id="KW-1185">Reference proteome</keyword>
<evidence type="ECO:0000313" key="3">
    <source>
        <dbReference type="Proteomes" id="UP000267798"/>
    </source>
</evidence>